<gene>
    <name evidence="11" type="ORF">AVDCRST_MAG10-3663</name>
</gene>
<dbReference type="InterPro" id="IPR050721">
    <property type="entry name" value="Trk_Ktr_HKT_K-transport"/>
</dbReference>
<dbReference type="Gene3D" id="3.40.50.720">
    <property type="entry name" value="NAD(P)-binding Rossmann-like Domain"/>
    <property type="match status" value="1"/>
</dbReference>
<evidence type="ECO:0000256" key="4">
    <source>
        <dbReference type="ARBA" id="ARBA00022989"/>
    </source>
</evidence>
<dbReference type="InterPro" id="IPR036291">
    <property type="entry name" value="NAD(P)-bd_dom_sf"/>
</dbReference>
<sequence length="341" mass="36654">MLNRRRGPTPRRHRVVASPIRLPVAALVFSLAYGTVGFMVIEGFGLLNAVYMTVTTLTTVGFGEIEPLNPDGRLFTLSLIAIGFTAVFTLLAVLTSLVASGQFGRSLTRRSMRQRIEALRDHYVVCAFGRVGRSAVEELAAQGADVVVVEVDPSLEPDMIEAGVLYVLDDPMREDVLERAGIARARGLLCAVDSDASNVYITLLARARNPDLFIIGRASSPESVEALERAGSNRVVSPYRLSGTRMAALAFQPAMLEFVDMVSVAPDLRIEELVLGERSALAGATVRDAASPYEGVMIMAVRSADGSLLVPPRADTELNVGDLLIIVGPMDALSDLAKRAR</sequence>
<dbReference type="Pfam" id="PF02254">
    <property type="entry name" value="TrkA_N"/>
    <property type="match status" value="1"/>
</dbReference>
<evidence type="ECO:0000256" key="5">
    <source>
        <dbReference type="ARBA" id="ARBA00023065"/>
    </source>
</evidence>
<protein>
    <recommendedName>
        <fullName evidence="12">Potassium channel protein</fullName>
    </recommendedName>
</protein>
<dbReference type="PROSITE" id="PS51202">
    <property type="entry name" value="RCK_C"/>
    <property type="match status" value="1"/>
</dbReference>
<dbReference type="InterPro" id="IPR003280">
    <property type="entry name" value="2pore_dom_K_chnl"/>
</dbReference>
<evidence type="ECO:0000256" key="7">
    <source>
        <dbReference type="ARBA" id="ARBA00023303"/>
    </source>
</evidence>
<evidence type="ECO:0000256" key="1">
    <source>
        <dbReference type="ARBA" id="ARBA00004651"/>
    </source>
</evidence>
<evidence type="ECO:0000313" key="11">
    <source>
        <dbReference type="EMBL" id="CAA9277257.1"/>
    </source>
</evidence>
<evidence type="ECO:0000256" key="6">
    <source>
        <dbReference type="ARBA" id="ARBA00023136"/>
    </source>
</evidence>
<feature type="transmembrane region" description="Helical" evidence="8">
    <location>
        <begin position="20"/>
        <end position="41"/>
    </location>
</feature>
<dbReference type="AlphaFoldDB" id="A0A6J4JE51"/>
<keyword evidence="5" id="KW-0406">Ion transport</keyword>
<dbReference type="GO" id="GO:0005886">
    <property type="term" value="C:plasma membrane"/>
    <property type="evidence" value="ECO:0007669"/>
    <property type="project" value="UniProtKB-SubCell"/>
</dbReference>
<dbReference type="InterPro" id="IPR006037">
    <property type="entry name" value="RCK_C"/>
</dbReference>
<dbReference type="PROSITE" id="PS51201">
    <property type="entry name" value="RCK_N"/>
    <property type="match status" value="1"/>
</dbReference>
<reference evidence="11" key="1">
    <citation type="submission" date="2020-02" db="EMBL/GenBank/DDBJ databases">
        <authorList>
            <person name="Meier V. D."/>
        </authorList>
    </citation>
    <scope>NUCLEOTIDE SEQUENCE</scope>
    <source>
        <strain evidence="11">AVDCRST_MAG10</strain>
    </source>
</reference>
<dbReference type="SUPFAM" id="SSF81324">
    <property type="entry name" value="Voltage-gated potassium channels"/>
    <property type="match status" value="1"/>
</dbReference>
<evidence type="ECO:0000259" key="9">
    <source>
        <dbReference type="PROSITE" id="PS51201"/>
    </source>
</evidence>
<evidence type="ECO:0000256" key="8">
    <source>
        <dbReference type="SAM" id="Phobius"/>
    </source>
</evidence>
<evidence type="ECO:0008006" key="12">
    <source>
        <dbReference type="Google" id="ProtNLM"/>
    </source>
</evidence>
<feature type="domain" description="RCK C-terminal" evidence="10">
    <location>
        <begin position="259"/>
        <end position="341"/>
    </location>
</feature>
<accession>A0A6J4JE51</accession>
<keyword evidence="3 8" id="KW-0812">Transmembrane</keyword>
<feature type="domain" description="RCK N-terminal" evidence="9">
    <location>
        <begin position="120"/>
        <end position="237"/>
    </location>
</feature>
<dbReference type="SUPFAM" id="SSF51735">
    <property type="entry name" value="NAD(P)-binding Rossmann-fold domains"/>
    <property type="match status" value="1"/>
</dbReference>
<dbReference type="Gene3D" id="1.10.287.70">
    <property type="match status" value="1"/>
</dbReference>
<dbReference type="PANTHER" id="PTHR43833">
    <property type="entry name" value="POTASSIUM CHANNEL PROTEIN 2-RELATED-RELATED"/>
    <property type="match status" value="1"/>
</dbReference>
<proteinExistence type="predicted"/>
<comment type="subcellular location">
    <subcellularLocation>
        <location evidence="1">Cell membrane</location>
        <topology evidence="1">Multi-pass membrane protein</topology>
    </subcellularLocation>
</comment>
<evidence type="ECO:0000256" key="3">
    <source>
        <dbReference type="ARBA" id="ARBA00022692"/>
    </source>
</evidence>
<dbReference type="PRINTS" id="PR01333">
    <property type="entry name" value="2POREKCHANEL"/>
</dbReference>
<dbReference type="InterPro" id="IPR003148">
    <property type="entry name" value="RCK_N"/>
</dbReference>
<keyword evidence="4 8" id="KW-1133">Transmembrane helix</keyword>
<organism evidence="11">
    <name type="scientific">uncultured Acidimicrobiales bacterium</name>
    <dbReference type="NCBI Taxonomy" id="310071"/>
    <lineage>
        <taxon>Bacteria</taxon>
        <taxon>Bacillati</taxon>
        <taxon>Actinomycetota</taxon>
        <taxon>Acidimicrobiia</taxon>
        <taxon>Acidimicrobiales</taxon>
        <taxon>environmental samples</taxon>
    </lineage>
</organism>
<dbReference type="PANTHER" id="PTHR43833:SF9">
    <property type="entry name" value="POTASSIUM CHANNEL PROTEIN YUGO-RELATED"/>
    <property type="match status" value="1"/>
</dbReference>
<dbReference type="Pfam" id="PF07885">
    <property type="entry name" value="Ion_trans_2"/>
    <property type="match status" value="1"/>
</dbReference>
<feature type="transmembrane region" description="Helical" evidence="8">
    <location>
        <begin position="77"/>
        <end position="103"/>
    </location>
</feature>
<dbReference type="SUPFAM" id="SSF116726">
    <property type="entry name" value="TrkA C-terminal domain-like"/>
    <property type="match status" value="1"/>
</dbReference>
<keyword evidence="7" id="KW-0407">Ion channel</keyword>
<dbReference type="GO" id="GO:0005267">
    <property type="term" value="F:potassium channel activity"/>
    <property type="evidence" value="ECO:0007669"/>
    <property type="project" value="InterPro"/>
</dbReference>
<name>A0A6J4JE51_9ACTN</name>
<keyword evidence="2" id="KW-0813">Transport</keyword>
<keyword evidence="6 8" id="KW-0472">Membrane</keyword>
<dbReference type="Pfam" id="PF02080">
    <property type="entry name" value="TrkA_C"/>
    <property type="match status" value="1"/>
</dbReference>
<evidence type="ECO:0000256" key="2">
    <source>
        <dbReference type="ARBA" id="ARBA00022448"/>
    </source>
</evidence>
<dbReference type="InterPro" id="IPR036721">
    <property type="entry name" value="RCK_C_sf"/>
</dbReference>
<evidence type="ECO:0000259" key="10">
    <source>
        <dbReference type="PROSITE" id="PS51202"/>
    </source>
</evidence>
<dbReference type="Gene3D" id="3.30.70.1450">
    <property type="entry name" value="Regulator of K+ conductance, C-terminal domain"/>
    <property type="match status" value="1"/>
</dbReference>
<dbReference type="InterPro" id="IPR013099">
    <property type="entry name" value="K_chnl_dom"/>
</dbReference>
<dbReference type="EMBL" id="CADCTB010000220">
    <property type="protein sequence ID" value="CAA9277257.1"/>
    <property type="molecule type" value="Genomic_DNA"/>
</dbReference>